<dbReference type="SUPFAM" id="SSF52540">
    <property type="entry name" value="P-loop containing nucleoside triphosphate hydrolases"/>
    <property type="match status" value="1"/>
</dbReference>
<keyword evidence="1" id="KW-0418">Kinase</keyword>
<evidence type="ECO:0000313" key="1">
    <source>
        <dbReference type="EMBL" id="EIC28076.1"/>
    </source>
</evidence>
<name>H8GL77_METAL</name>
<evidence type="ECO:0000313" key="2">
    <source>
        <dbReference type="Proteomes" id="UP000005090"/>
    </source>
</evidence>
<dbReference type="Gene3D" id="3.40.50.300">
    <property type="entry name" value="P-loop containing nucleotide triphosphate hydrolases"/>
    <property type="match status" value="1"/>
</dbReference>
<keyword evidence="2" id="KW-1185">Reference proteome</keyword>
<dbReference type="Proteomes" id="UP000005090">
    <property type="component" value="Chromosome"/>
</dbReference>
<dbReference type="AlphaFoldDB" id="H8GL77"/>
<dbReference type="GO" id="GO:0016301">
    <property type="term" value="F:kinase activity"/>
    <property type="evidence" value="ECO:0007669"/>
    <property type="project" value="UniProtKB-KW"/>
</dbReference>
<dbReference type="RefSeq" id="WP_005368761.1">
    <property type="nucleotide sequence ID" value="NZ_CM001475.1"/>
</dbReference>
<dbReference type="InterPro" id="IPR027417">
    <property type="entry name" value="P-loop_NTPase"/>
</dbReference>
<organism evidence="1 2">
    <name type="scientific">Methylomicrobium album BG8</name>
    <dbReference type="NCBI Taxonomy" id="686340"/>
    <lineage>
        <taxon>Bacteria</taxon>
        <taxon>Pseudomonadati</taxon>
        <taxon>Pseudomonadota</taxon>
        <taxon>Gammaproteobacteria</taxon>
        <taxon>Methylococcales</taxon>
        <taxon>Methylococcaceae</taxon>
        <taxon>Methylomicrobium</taxon>
    </lineage>
</organism>
<dbReference type="STRING" id="686340.Metal_0210"/>
<dbReference type="HOGENOM" id="CLU_043138_0_0_6"/>
<gene>
    <name evidence="1" type="ORF">Metal_0210</name>
</gene>
<reference evidence="1 2" key="1">
    <citation type="journal article" date="2013" name="Genome Announc.">
        <title>Genome Sequence of the Obligate Gammaproteobacterial Methanotroph Methylomicrobium album Strain BG8.</title>
        <authorList>
            <person name="Kits K.D."/>
            <person name="Kalyuzhnaya M.G."/>
            <person name="Klotz M.G."/>
            <person name="Jetten M.S."/>
            <person name="Op den Camp H.J."/>
            <person name="Vuilleumier S."/>
            <person name="Bringel F."/>
            <person name="Dispirito A.A."/>
            <person name="Murrell J.C."/>
            <person name="Bruce D."/>
            <person name="Cheng J.F."/>
            <person name="Copeland A."/>
            <person name="Goodwin L."/>
            <person name="Hauser L."/>
            <person name="Lajus A."/>
            <person name="Land M.L."/>
            <person name="Lapidus A."/>
            <person name="Lucas S."/>
            <person name="Medigue C."/>
            <person name="Pitluck S."/>
            <person name="Woyke T."/>
            <person name="Zeytun A."/>
            <person name="Stein L.Y."/>
        </authorList>
    </citation>
    <scope>NUCLEOTIDE SEQUENCE [LARGE SCALE GENOMIC DNA]</scope>
    <source>
        <strain evidence="1 2">BG8</strain>
    </source>
</reference>
<protein>
    <submittedName>
        <fullName evidence="1">Putative P-loop-containing kinase</fullName>
    </submittedName>
</protein>
<dbReference type="eggNOG" id="ENOG502Z886">
    <property type="taxonomic scope" value="Bacteria"/>
</dbReference>
<dbReference type="Pfam" id="PF13469">
    <property type="entry name" value="Sulfotransfer_3"/>
    <property type="match status" value="1"/>
</dbReference>
<accession>H8GL77</accession>
<proteinExistence type="predicted"/>
<dbReference type="EMBL" id="CM001475">
    <property type="protein sequence ID" value="EIC28076.1"/>
    <property type="molecule type" value="Genomic_DNA"/>
</dbReference>
<sequence length="356" mass="41449">MTGYSISDQILHRFILGSSFINEFLFDLECSIFEEKKASELTHRPVFITGLARAGTTILMRSLYESGQFASLTYDDMPFVMAPNLWRRMTSKNKKVRIKSERAHGDGIEVDFDSPEALEEVFWRTFHGKEYIQRTSLRPHEISLETHRAFESYQDLVCKKYGKARYLAKNNNHILRIKSLARYCNHAAILILFRDPHDQASSLLNQHNKFLTSPPFTRTYMELLAHHEFGATHRPFIFKKNQPIEGDPKTLDYWLDRWCQYYQYLLEFLAEHNPQNVMLVSYQRLCREPEYWKAICKFVDIPNIPANFSAPPSEHLPSSIERIEHANALYNALEQAAAAKIADPKQHPKTENITGC</sequence>
<keyword evidence="1" id="KW-0808">Transferase</keyword>